<evidence type="ECO:0000256" key="2">
    <source>
        <dbReference type="SAM" id="Phobius"/>
    </source>
</evidence>
<reference evidence="3" key="1">
    <citation type="submission" date="2024-06" db="UniProtKB">
        <authorList>
            <consortium name="RefSeq"/>
        </authorList>
    </citation>
    <scope>NUCLEOTIDE SEQUENCE [LARGE SCALE GENOMIC DNA]</scope>
</reference>
<name>A0A8B8EPQ1_CRAVI</name>
<feature type="region of interest" description="Disordered" evidence="1">
    <location>
        <begin position="521"/>
        <end position="577"/>
    </location>
</feature>
<dbReference type="GeneID" id="111135821"/>
<feature type="transmembrane region" description="Helical" evidence="2">
    <location>
        <begin position="297"/>
        <end position="318"/>
    </location>
</feature>
<feature type="compositionally biased region" description="Polar residues" evidence="1">
    <location>
        <begin position="534"/>
        <end position="557"/>
    </location>
</feature>
<keyword evidence="2" id="KW-1133">Transmembrane helix</keyword>
<feature type="compositionally biased region" description="Basic residues" evidence="1">
    <location>
        <begin position="375"/>
        <end position="386"/>
    </location>
</feature>
<keyword evidence="2" id="KW-0812">Transmembrane</keyword>
<dbReference type="Proteomes" id="UP000694844">
    <property type="component" value="Chromosome 1"/>
</dbReference>
<evidence type="ECO:0000313" key="4">
    <source>
        <dbReference type="RefSeq" id="XP_022341910.1"/>
    </source>
</evidence>
<accession>A0A8B8EPQ1</accession>
<dbReference type="KEGG" id="cvn:111135821"/>
<dbReference type="OrthoDB" id="6157141at2759"/>
<gene>
    <name evidence="4" type="primary">LOC111135821</name>
</gene>
<keyword evidence="2" id="KW-0472">Membrane</keyword>
<evidence type="ECO:0000256" key="1">
    <source>
        <dbReference type="SAM" id="MobiDB-lite"/>
    </source>
</evidence>
<keyword evidence="3" id="KW-1185">Reference proteome</keyword>
<dbReference type="AlphaFoldDB" id="A0A8B8EPQ1"/>
<feature type="region of interest" description="Disordered" evidence="1">
    <location>
        <begin position="266"/>
        <end position="288"/>
    </location>
</feature>
<evidence type="ECO:0000313" key="3">
    <source>
        <dbReference type="Proteomes" id="UP000694844"/>
    </source>
</evidence>
<protein>
    <submittedName>
        <fullName evidence="4">Uncharacterized protein LOC111135821 isoform X1</fullName>
    </submittedName>
</protein>
<dbReference type="RefSeq" id="XP_022341910.1">
    <property type="nucleotide sequence ID" value="XM_022486202.1"/>
</dbReference>
<organism evidence="3 4">
    <name type="scientific">Crassostrea virginica</name>
    <name type="common">Eastern oyster</name>
    <dbReference type="NCBI Taxonomy" id="6565"/>
    <lineage>
        <taxon>Eukaryota</taxon>
        <taxon>Metazoa</taxon>
        <taxon>Spiralia</taxon>
        <taxon>Lophotrochozoa</taxon>
        <taxon>Mollusca</taxon>
        <taxon>Bivalvia</taxon>
        <taxon>Autobranchia</taxon>
        <taxon>Pteriomorphia</taxon>
        <taxon>Ostreida</taxon>
        <taxon>Ostreoidea</taxon>
        <taxon>Ostreidae</taxon>
        <taxon>Crassostrea</taxon>
    </lineage>
</organism>
<sequence length="577" mass="64457">MRANMDQHDLCRQPSAVPFLVQWTPRTALFLLFMCDNLSALPTRTLVLSDGSAEIPIHPRQSEKQDPPVEVTLERDFFLPESTHTNFAMAFPEIIKTHPTSIKERSAPDKQACQFLDQISDASRNGTPILSLGIFPSVILIIQSYPTSTPLKYLCADEGQSFDFANFSSAERNCSLRNITSAYEDSLLDMEISDPIWIKYEALDRSEVLWMELDLDKRSCQREKSQPKVFDSDVDLQKTLRVVKYENFSVQIQSCCDKRSPDVTTVSMTTTPTGKHRRTPDLTTSLPPEKTSTANKAITMLMIFIAAIFLFACLIFIICKVCCTPKSRPSYKVEYADPSDVIISSSGAEYSTPYDTCQSRTRVKVSGATKEATAKKRKVSMKKISRRFTSSRSKGRKRENDSGYSDLLESEASKMSARDDAKEAQYMEIPLANIPVSRTLGNPSYTYVEGKINGKALSNKDRKMAGFQFTIPISEPKGKVESAKARLPETNLSENPYDVVSESDKNIPICDLSSSEGKRNLVENPYAVPDCGTNKESSPNAQESDNSCESPSTQLEDCTSDEARPKTNPVTEENPYM</sequence>
<feature type="region of interest" description="Disordered" evidence="1">
    <location>
        <begin position="367"/>
        <end position="421"/>
    </location>
</feature>
<proteinExistence type="predicted"/>
<reference evidence="4" key="2">
    <citation type="submission" date="2025-08" db="UniProtKB">
        <authorList>
            <consortium name="RefSeq"/>
        </authorList>
    </citation>
    <scope>IDENTIFICATION</scope>
    <source>
        <tissue evidence="4">Whole sample</tissue>
    </source>
</reference>